<dbReference type="EMBL" id="KN824308">
    <property type="protein sequence ID" value="KIM26172.1"/>
    <property type="molecule type" value="Genomic_DNA"/>
</dbReference>
<dbReference type="AlphaFoldDB" id="A0A0C2XAG4"/>
<gene>
    <name evidence="1" type="ORF">M408DRAFT_313880</name>
</gene>
<keyword evidence="2" id="KW-1185">Reference proteome</keyword>
<accession>A0A0C2XAG4</accession>
<dbReference type="STRING" id="933852.A0A0C2XAG4"/>
<protein>
    <submittedName>
        <fullName evidence="1">Uncharacterized protein</fullName>
    </submittedName>
</protein>
<dbReference type="Proteomes" id="UP000054097">
    <property type="component" value="Unassembled WGS sequence"/>
</dbReference>
<organism evidence="1 2">
    <name type="scientific">Serendipita vermifera MAFF 305830</name>
    <dbReference type="NCBI Taxonomy" id="933852"/>
    <lineage>
        <taxon>Eukaryota</taxon>
        <taxon>Fungi</taxon>
        <taxon>Dikarya</taxon>
        <taxon>Basidiomycota</taxon>
        <taxon>Agaricomycotina</taxon>
        <taxon>Agaricomycetes</taxon>
        <taxon>Sebacinales</taxon>
        <taxon>Serendipitaceae</taxon>
        <taxon>Serendipita</taxon>
    </lineage>
</organism>
<evidence type="ECO:0000313" key="2">
    <source>
        <dbReference type="Proteomes" id="UP000054097"/>
    </source>
</evidence>
<sequence length="387" mass="43367">MLRSRESEVGFNLEIHKDHRENVQARARVGTNISLRELIGPYVDFWALILGKRWFERSHGMLWLTKPIATELEPGSSHEWDIYTMLDLSQEADKRAYRQDRILSYPEAILVDCFPFSTNSACELPVSFKAAKWGVVWQSTGITGRRCWLGRIIDFGPHPWQEVVWFASRAVGPRSEAAKSSSDPQLELQLSSLCKSMGVAGLLEEARTIVTEIEKGHAALLGRFVADEEAGSSKREGYSVSITRSCSSRARGEAGDAERQGTLKNAKDGVWSLHKSNQMDGIFVRRNIPLGLCQLKREHPSCTPQMLSRTKAGLRSALSKLKKQYKVAEGGVSTSWEQFCFDKAMNAVLETLSKPQEGDHWGKRTSGGEKETVPGFGLRQEIQLHTM</sequence>
<evidence type="ECO:0000313" key="1">
    <source>
        <dbReference type="EMBL" id="KIM26172.1"/>
    </source>
</evidence>
<reference evidence="1 2" key="1">
    <citation type="submission" date="2014-04" db="EMBL/GenBank/DDBJ databases">
        <authorList>
            <consortium name="DOE Joint Genome Institute"/>
            <person name="Kuo A."/>
            <person name="Zuccaro A."/>
            <person name="Kohler A."/>
            <person name="Nagy L.G."/>
            <person name="Floudas D."/>
            <person name="Copeland A."/>
            <person name="Barry K.W."/>
            <person name="Cichocki N."/>
            <person name="Veneault-Fourrey C."/>
            <person name="LaButti K."/>
            <person name="Lindquist E.A."/>
            <person name="Lipzen A."/>
            <person name="Lundell T."/>
            <person name="Morin E."/>
            <person name="Murat C."/>
            <person name="Sun H."/>
            <person name="Tunlid A."/>
            <person name="Henrissat B."/>
            <person name="Grigoriev I.V."/>
            <person name="Hibbett D.S."/>
            <person name="Martin F."/>
            <person name="Nordberg H.P."/>
            <person name="Cantor M.N."/>
            <person name="Hua S.X."/>
        </authorList>
    </citation>
    <scope>NUCLEOTIDE SEQUENCE [LARGE SCALE GENOMIC DNA]</scope>
    <source>
        <strain evidence="1 2">MAFF 305830</strain>
    </source>
</reference>
<dbReference type="HOGENOM" id="CLU_714027_0_0_1"/>
<proteinExistence type="predicted"/>
<reference evidence="2" key="2">
    <citation type="submission" date="2015-01" db="EMBL/GenBank/DDBJ databases">
        <title>Evolutionary Origins and Diversification of the Mycorrhizal Mutualists.</title>
        <authorList>
            <consortium name="DOE Joint Genome Institute"/>
            <consortium name="Mycorrhizal Genomics Consortium"/>
            <person name="Kohler A."/>
            <person name="Kuo A."/>
            <person name="Nagy L.G."/>
            <person name="Floudas D."/>
            <person name="Copeland A."/>
            <person name="Barry K.W."/>
            <person name="Cichocki N."/>
            <person name="Veneault-Fourrey C."/>
            <person name="LaButti K."/>
            <person name="Lindquist E.A."/>
            <person name="Lipzen A."/>
            <person name="Lundell T."/>
            <person name="Morin E."/>
            <person name="Murat C."/>
            <person name="Riley R."/>
            <person name="Ohm R."/>
            <person name="Sun H."/>
            <person name="Tunlid A."/>
            <person name="Henrissat B."/>
            <person name="Grigoriev I.V."/>
            <person name="Hibbett D.S."/>
            <person name="Martin F."/>
        </authorList>
    </citation>
    <scope>NUCLEOTIDE SEQUENCE [LARGE SCALE GENOMIC DNA]</scope>
    <source>
        <strain evidence="2">MAFF 305830</strain>
    </source>
</reference>
<name>A0A0C2XAG4_SERVB</name>